<comment type="subcellular location">
    <subcellularLocation>
        <location evidence="1">Nucleus</location>
    </subcellularLocation>
</comment>
<dbReference type="Proteomes" id="UP000716291">
    <property type="component" value="Unassembled WGS sequence"/>
</dbReference>
<dbReference type="GO" id="GO:0043565">
    <property type="term" value="F:sequence-specific DNA binding"/>
    <property type="evidence" value="ECO:0007669"/>
    <property type="project" value="InterPro"/>
</dbReference>
<dbReference type="AlphaFoldDB" id="A0A9P6WZL8"/>
<dbReference type="Gene3D" id="1.10.10.10">
    <property type="entry name" value="Winged helix-like DNA-binding domain superfamily/Winged helix DNA-binding domain"/>
    <property type="match status" value="1"/>
</dbReference>
<evidence type="ECO:0000256" key="3">
    <source>
        <dbReference type="ARBA" id="ARBA00023015"/>
    </source>
</evidence>
<evidence type="ECO:0000256" key="1">
    <source>
        <dbReference type="ARBA" id="ARBA00004123"/>
    </source>
</evidence>
<dbReference type="PRINTS" id="PR00056">
    <property type="entry name" value="HSFDOMAIN"/>
</dbReference>
<dbReference type="InterPro" id="IPR036388">
    <property type="entry name" value="WH-like_DNA-bd_sf"/>
</dbReference>
<feature type="region of interest" description="Disordered" evidence="8">
    <location>
        <begin position="698"/>
        <end position="721"/>
    </location>
</feature>
<organism evidence="10 11">
    <name type="scientific">Rhizopus oryzae</name>
    <name type="common">Mucormycosis agent</name>
    <name type="synonym">Rhizopus arrhizus var. delemar</name>
    <dbReference type="NCBI Taxonomy" id="64495"/>
    <lineage>
        <taxon>Eukaryota</taxon>
        <taxon>Fungi</taxon>
        <taxon>Fungi incertae sedis</taxon>
        <taxon>Mucoromycota</taxon>
        <taxon>Mucoromycotina</taxon>
        <taxon>Mucoromycetes</taxon>
        <taxon>Mucorales</taxon>
        <taxon>Mucorineae</taxon>
        <taxon>Rhizopodaceae</taxon>
        <taxon>Rhizopus</taxon>
    </lineage>
</organism>
<evidence type="ECO:0000256" key="4">
    <source>
        <dbReference type="ARBA" id="ARBA00023125"/>
    </source>
</evidence>
<evidence type="ECO:0000313" key="10">
    <source>
        <dbReference type="EMBL" id="KAG1301964.1"/>
    </source>
</evidence>
<evidence type="ECO:0000256" key="7">
    <source>
        <dbReference type="RuleBase" id="RU004020"/>
    </source>
</evidence>
<dbReference type="PANTHER" id="PTHR10015:SF427">
    <property type="entry name" value="HEAT SHOCK FACTOR PROTEIN"/>
    <property type="match status" value="1"/>
</dbReference>
<evidence type="ECO:0000256" key="8">
    <source>
        <dbReference type="SAM" id="MobiDB-lite"/>
    </source>
</evidence>
<gene>
    <name evidence="10" type="ORF">G6F64_011339</name>
</gene>
<dbReference type="Pfam" id="PF00447">
    <property type="entry name" value="HSF_DNA-bind"/>
    <property type="match status" value="1"/>
</dbReference>
<accession>A0A9P6WZL8</accession>
<protein>
    <recommendedName>
        <fullName evidence="9">HSF-type DNA-binding domain-containing protein</fullName>
    </recommendedName>
</protein>
<dbReference type="FunFam" id="1.10.10.10:FF:000027">
    <property type="entry name" value="Heat shock transcription factor 1"/>
    <property type="match status" value="1"/>
</dbReference>
<keyword evidence="11" id="KW-1185">Reference proteome</keyword>
<dbReference type="InterPro" id="IPR036390">
    <property type="entry name" value="WH_DNA-bd_sf"/>
</dbReference>
<evidence type="ECO:0000256" key="5">
    <source>
        <dbReference type="ARBA" id="ARBA00023163"/>
    </source>
</evidence>
<name>A0A9P6WZL8_RHIOR</name>
<proteinExistence type="inferred from homology"/>
<dbReference type="InterPro" id="IPR000232">
    <property type="entry name" value="HSF_DNA-bd"/>
</dbReference>
<dbReference type="GO" id="GO:0005634">
    <property type="term" value="C:nucleus"/>
    <property type="evidence" value="ECO:0007669"/>
    <property type="project" value="UniProtKB-SubCell"/>
</dbReference>
<evidence type="ECO:0000256" key="2">
    <source>
        <dbReference type="ARBA" id="ARBA00006403"/>
    </source>
</evidence>
<reference evidence="10" key="1">
    <citation type="journal article" date="2020" name="Microb. Genom.">
        <title>Genetic diversity of clinical and environmental Mucorales isolates obtained from an investigation of mucormycosis cases among solid organ transplant recipients.</title>
        <authorList>
            <person name="Nguyen M.H."/>
            <person name="Kaul D."/>
            <person name="Muto C."/>
            <person name="Cheng S.J."/>
            <person name="Richter R.A."/>
            <person name="Bruno V.M."/>
            <person name="Liu G."/>
            <person name="Beyhan S."/>
            <person name="Sundermann A.J."/>
            <person name="Mounaud S."/>
            <person name="Pasculle A.W."/>
            <person name="Nierman W.C."/>
            <person name="Driscoll E."/>
            <person name="Cumbie R."/>
            <person name="Clancy C.J."/>
            <person name="Dupont C.L."/>
        </authorList>
    </citation>
    <scope>NUCLEOTIDE SEQUENCE</scope>
    <source>
        <strain evidence="10">GL11</strain>
    </source>
</reference>
<dbReference type="SUPFAM" id="SSF46785">
    <property type="entry name" value="Winged helix' DNA-binding domain"/>
    <property type="match status" value="1"/>
</dbReference>
<feature type="domain" description="HSF-type DNA-binding" evidence="9">
    <location>
        <begin position="38"/>
        <end position="143"/>
    </location>
</feature>
<evidence type="ECO:0000256" key="6">
    <source>
        <dbReference type="ARBA" id="ARBA00023242"/>
    </source>
</evidence>
<keyword evidence="6" id="KW-0539">Nucleus</keyword>
<feature type="compositionally biased region" description="Polar residues" evidence="8">
    <location>
        <begin position="18"/>
        <end position="30"/>
    </location>
</feature>
<dbReference type="PANTHER" id="PTHR10015">
    <property type="entry name" value="HEAT SHOCK TRANSCRIPTION FACTOR"/>
    <property type="match status" value="1"/>
</dbReference>
<keyword evidence="5" id="KW-0804">Transcription</keyword>
<feature type="compositionally biased region" description="Basic and acidic residues" evidence="8">
    <location>
        <begin position="7"/>
        <end position="17"/>
    </location>
</feature>
<evidence type="ECO:0000313" key="11">
    <source>
        <dbReference type="Proteomes" id="UP000716291"/>
    </source>
</evidence>
<comment type="caution">
    <text evidence="10">The sequence shown here is derived from an EMBL/GenBank/DDBJ whole genome shotgun (WGS) entry which is preliminary data.</text>
</comment>
<dbReference type="SMART" id="SM00415">
    <property type="entry name" value="HSF"/>
    <property type="match status" value="1"/>
</dbReference>
<keyword evidence="4" id="KW-0238">DNA-binding</keyword>
<feature type="region of interest" description="Disordered" evidence="8">
    <location>
        <begin position="1"/>
        <end position="30"/>
    </location>
</feature>
<dbReference type="GO" id="GO:0003700">
    <property type="term" value="F:DNA-binding transcription factor activity"/>
    <property type="evidence" value="ECO:0007669"/>
    <property type="project" value="InterPro"/>
</dbReference>
<keyword evidence="3" id="KW-0805">Transcription regulation</keyword>
<evidence type="ECO:0000259" key="9">
    <source>
        <dbReference type="SMART" id="SM00415"/>
    </source>
</evidence>
<sequence>MASTENQHMDTFGDKSSQENYSSPCSGHTTQKLTTQRSVPAFLNKLYNMVDDASTNDLVQWSKDGLSFIVRKHEEFAKIVLPRFYKHNTFASFVRQLNMYDFHKIPHIQQGVMIAENEHEIWEFSNPHFQKGRPDLLILVTRKKNKDRDATDGDLKNTTYFADNLIIVKKHQTAMGDQLKELQRDNEILWQETLNSREKYHRHQEAIEKILLFLTAVFSDDSPALAIGKPDMLPRPLIEEAASLADITINQEEVNRIKSSSAGIGPTTLTNVLSSVLKLYSASNQDQPQEKMPVKTDMVGHTTAPVIKEPKACFAPDLSHALNTAGRSAQSITEEIEMLQMNVESLANNLGIDSNQYDDDLDMEHFQTDYNLWNNQKLYSPVDSLFQNNIELRSSKKDSQQQNTAAILHSPNHPGQKSSFFCQQPPFKKRQDIKSQVRQSMLPTNSTLKMQPQIKLNNTNDSYQSSLLMDNNTFSPNYPNYKTSSFLPISTNNPITQSHGIGIGQPDTTAEMSPSNLNAQATRPFLKGSVPNSIFVDISTVKDKRIFLTGLTMFCQGNEHLWAVADQIRREYQRLYAELTVSPAMYERLYSGTIRGTSGIYSGKGYVVLEKFPESNQHRDETTRPELQHNVHWVYQPLAYSTLATSAFLLDDVSINVRVTWSSMKSCSRQQATICYWRNESGHIAKYGDRKNVYGVSDAPNKKTRKTPVVSATEKPPISTPDSVTSLDKDFFVSDEANIETTSLLVVTPITVQEASGIPTILKQPGSEKSKFHLY</sequence>
<comment type="similarity">
    <text evidence="2 7">Belongs to the HSF family.</text>
</comment>
<dbReference type="EMBL" id="JAANQT010002716">
    <property type="protein sequence ID" value="KAG1301964.1"/>
    <property type="molecule type" value="Genomic_DNA"/>
</dbReference>